<comment type="caution">
    <text evidence="2">The sequence shown here is derived from an EMBL/GenBank/DDBJ whole genome shotgun (WGS) entry which is preliminary data.</text>
</comment>
<dbReference type="EMBL" id="SACJ01000004">
    <property type="protein sequence ID" value="RVT76738.1"/>
    <property type="molecule type" value="Genomic_DNA"/>
</dbReference>
<accession>A0A437KWH5</accession>
<dbReference type="Proteomes" id="UP000285211">
    <property type="component" value="Unassembled WGS sequence"/>
</dbReference>
<dbReference type="PANTHER" id="PTHR41339:SF1">
    <property type="entry name" value="SECRETED PROTEIN"/>
    <property type="match status" value="1"/>
</dbReference>
<dbReference type="AlphaFoldDB" id="A0A437KWH5"/>
<evidence type="ECO:0008006" key="4">
    <source>
        <dbReference type="Google" id="ProtNLM"/>
    </source>
</evidence>
<name>A0A437KWH5_9FLAO</name>
<reference evidence="2 3" key="1">
    <citation type="submission" date="2019-01" db="EMBL/GenBank/DDBJ databases">
        <authorList>
            <person name="Chen W.-M."/>
        </authorList>
    </citation>
    <scope>NUCLEOTIDE SEQUENCE [LARGE SCALE GENOMIC DNA]</scope>
    <source>
        <strain evidence="2 3">BBQ-12</strain>
    </source>
</reference>
<keyword evidence="1" id="KW-0732">Signal</keyword>
<dbReference type="OrthoDB" id="1521716at2"/>
<protein>
    <recommendedName>
        <fullName evidence="4">T9SS C-terminal target domain-containing protein</fullName>
    </recommendedName>
</protein>
<evidence type="ECO:0000313" key="2">
    <source>
        <dbReference type="EMBL" id="RVT76738.1"/>
    </source>
</evidence>
<feature type="signal peptide" evidence="1">
    <location>
        <begin position="1"/>
        <end position="20"/>
    </location>
</feature>
<evidence type="ECO:0000256" key="1">
    <source>
        <dbReference type="SAM" id="SignalP"/>
    </source>
</evidence>
<keyword evidence="3" id="KW-1185">Reference proteome</keyword>
<evidence type="ECO:0000313" key="3">
    <source>
        <dbReference type="Proteomes" id="UP000285211"/>
    </source>
</evidence>
<sequence length="424" mass="47304">MKKKLPLTFIYFLISMISFAQKAKGIESTSNWMANWTNFKPASANYNEANYILNGIIDKDTKLLKRNSYILTGVVYVTQNATLTIEPGTVIRGDDKTCGTLVITKGAKIIAEGTETDPIVFTSNKEIGTRRPGDWGGILLLGNAPINKLGGISFLDFNLDPQYGFYGGQNPEDNSGILKYIRIEYAGRKLNSLKELNGLSMAGIGNKTTLDYIQISYSNDDSFECYGGSTNLNHLISYRTTDDDFDFTQGVQANINNSIAIRYPYTSDVSGSRCFEIDSYDKVENTDFTQKGTNIIAENMTLVNMENNDQGLIRESIYIKENSAISLKNSIISGFNTIALLGSKIGNNPENLKKIVLEKVLINSTNIDNAFVSEKNELNTDLKNWFSNDGKLEFFNKTINDLFINPNIKNYPDFRFKNVALANK</sequence>
<feature type="chain" id="PRO_5019124225" description="T9SS C-terminal target domain-containing protein" evidence="1">
    <location>
        <begin position="21"/>
        <end position="424"/>
    </location>
</feature>
<dbReference type="RefSeq" id="WP_128194960.1">
    <property type="nucleotide sequence ID" value="NZ_SACJ01000004.1"/>
</dbReference>
<organism evidence="2 3">
    <name type="scientific">Flavobacterium sufflavum</name>
    <dbReference type="NCBI Taxonomy" id="1921138"/>
    <lineage>
        <taxon>Bacteria</taxon>
        <taxon>Pseudomonadati</taxon>
        <taxon>Bacteroidota</taxon>
        <taxon>Flavobacteriia</taxon>
        <taxon>Flavobacteriales</taxon>
        <taxon>Flavobacteriaceae</taxon>
        <taxon>Flavobacterium</taxon>
    </lineage>
</organism>
<gene>
    <name evidence="2" type="ORF">EOD40_09580</name>
</gene>
<proteinExistence type="predicted"/>
<dbReference type="PANTHER" id="PTHR41339">
    <property type="entry name" value="LIPL48"/>
    <property type="match status" value="1"/>
</dbReference>